<dbReference type="Proteomes" id="UP000650628">
    <property type="component" value="Unassembled WGS sequence"/>
</dbReference>
<gene>
    <name evidence="1" type="ORF">Pmi06nite_18910</name>
</gene>
<evidence type="ECO:0000313" key="1">
    <source>
        <dbReference type="EMBL" id="GII28449.1"/>
    </source>
</evidence>
<reference evidence="1 2" key="1">
    <citation type="submission" date="2021-01" db="EMBL/GenBank/DDBJ databases">
        <title>Whole genome shotgun sequence of Planotetraspora mira NBRC 15435.</title>
        <authorList>
            <person name="Komaki H."/>
            <person name="Tamura T."/>
        </authorList>
    </citation>
    <scope>NUCLEOTIDE SEQUENCE [LARGE SCALE GENOMIC DNA]</scope>
    <source>
        <strain evidence="1 2">NBRC 15435</strain>
    </source>
</reference>
<sequence>MRQIVPPRRLRTTVSTRIAATVRSHPPWISDALDSVGRGDLSGHPGQGYNLAFGVYARTRLFNPGDLHRCLEPITDRRQASGCLSSASAGT</sequence>
<protein>
    <submittedName>
        <fullName evidence="1">Uncharacterized protein</fullName>
    </submittedName>
</protein>
<proteinExistence type="predicted"/>
<comment type="caution">
    <text evidence="1">The sequence shown here is derived from an EMBL/GenBank/DDBJ whole genome shotgun (WGS) entry which is preliminary data.</text>
</comment>
<dbReference type="AlphaFoldDB" id="A0A8J3TLT3"/>
<accession>A0A8J3TLT3</accession>
<dbReference type="EMBL" id="BOOO01000009">
    <property type="protein sequence ID" value="GII28449.1"/>
    <property type="molecule type" value="Genomic_DNA"/>
</dbReference>
<organism evidence="1 2">
    <name type="scientific">Planotetraspora mira</name>
    <dbReference type="NCBI Taxonomy" id="58121"/>
    <lineage>
        <taxon>Bacteria</taxon>
        <taxon>Bacillati</taxon>
        <taxon>Actinomycetota</taxon>
        <taxon>Actinomycetes</taxon>
        <taxon>Streptosporangiales</taxon>
        <taxon>Streptosporangiaceae</taxon>
        <taxon>Planotetraspora</taxon>
    </lineage>
</organism>
<evidence type="ECO:0000313" key="2">
    <source>
        <dbReference type="Proteomes" id="UP000650628"/>
    </source>
</evidence>
<keyword evidence="2" id="KW-1185">Reference proteome</keyword>
<name>A0A8J3TLT3_9ACTN</name>